<protein>
    <submittedName>
        <fullName evidence="1">DUF3703 domain-containing protein</fullName>
    </submittedName>
</protein>
<evidence type="ECO:0000313" key="2">
    <source>
        <dbReference type="EMBL" id="SEP21084.1"/>
    </source>
</evidence>
<dbReference type="Pfam" id="PF12487">
    <property type="entry name" value="DUF3703"/>
    <property type="match status" value="1"/>
</dbReference>
<dbReference type="Proteomes" id="UP000683429">
    <property type="component" value="Chromosome"/>
</dbReference>
<evidence type="ECO:0000313" key="1">
    <source>
        <dbReference type="EMBL" id="QWU15461.1"/>
    </source>
</evidence>
<dbReference type="InterPro" id="IPR022172">
    <property type="entry name" value="DUF3703"/>
</dbReference>
<accession>A0A1H8W0H1</accession>
<dbReference type="STRING" id="1333845.SAMN04487895_13022"/>
<sequence>MGEKNFDLFEQEMETGKNLAIQGKWKDAYRHFEIAHELGHSVRKRHLAAHRSALQAAIKTKHPGRIFYQLFFLGFATLTSTP</sequence>
<proteinExistence type="predicted"/>
<evidence type="ECO:0000313" key="3">
    <source>
        <dbReference type="Proteomes" id="UP000198809"/>
    </source>
</evidence>
<evidence type="ECO:0000313" key="4">
    <source>
        <dbReference type="Proteomes" id="UP000683429"/>
    </source>
</evidence>
<name>A0A1H8W0H1_9BACL</name>
<dbReference type="RefSeq" id="WP_036600705.1">
    <property type="nucleotide sequence ID" value="NZ_CP076607.1"/>
</dbReference>
<reference evidence="2 3" key="1">
    <citation type="submission" date="2016-10" db="EMBL/GenBank/DDBJ databases">
        <authorList>
            <person name="de Groot N.N."/>
        </authorList>
    </citation>
    <scope>NUCLEOTIDE SEQUENCE [LARGE SCALE GENOMIC DNA]</scope>
    <source>
        <strain evidence="2 3">CGMCC 1.10238</strain>
    </source>
</reference>
<keyword evidence="4" id="KW-1185">Reference proteome</keyword>
<organism evidence="2 3">
    <name type="scientific">Paenibacillus sophorae</name>
    <dbReference type="NCBI Taxonomy" id="1333845"/>
    <lineage>
        <taxon>Bacteria</taxon>
        <taxon>Bacillati</taxon>
        <taxon>Bacillota</taxon>
        <taxon>Bacilli</taxon>
        <taxon>Bacillales</taxon>
        <taxon>Paenibacillaceae</taxon>
        <taxon>Paenibacillus</taxon>
    </lineage>
</organism>
<reference evidence="1 4" key="2">
    <citation type="submission" date="2021-06" db="EMBL/GenBank/DDBJ databases">
        <title>Whole genome sequence of Paenibacillus sophorae DSM23020 for comparative genomics.</title>
        <authorList>
            <person name="Kim M.-J."/>
            <person name="Lee G."/>
            <person name="Shin J.-H."/>
        </authorList>
    </citation>
    <scope>NUCLEOTIDE SEQUENCE [LARGE SCALE GENOMIC DNA]</scope>
    <source>
        <strain evidence="1 4">DSM 23020</strain>
    </source>
</reference>
<dbReference type="AlphaFoldDB" id="A0A1H8W0H1"/>
<dbReference type="EMBL" id="FODH01000030">
    <property type="protein sequence ID" value="SEP21084.1"/>
    <property type="molecule type" value="Genomic_DNA"/>
</dbReference>
<dbReference type="EMBL" id="CP076607">
    <property type="protein sequence ID" value="QWU15461.1"/>
    <property type="molecule type" value="Genomic_DNA"/>
</dbReference>
<gene>
    <name evidence="1" type="ORF">KP014_26925</name>
    <name evidence="2" type="ORF">SAMN04487895_13022</name>
</gene>
<dbReference type="Proteomes" id="UP000198809">
    <property type="component" value="Unassembled WGS sequence"/>
</dbReference>